<protein>
    <recommendedName>
        <fullName evidence="1">Integration host factor-like helix-two turn-helix domain-containing protein</fullName>
    </recommendedName>
</protein>
<dbReference type="Gene3D" id="1.10.8.50">
    <property type="match status" value="1"/>
</dbReference>
<proteinExistence type="predicted"/>
<evidence type="ECO:0000313" key="2">
    <source>
        <dbReference type="EMBL" id="MBP2321095.1"/>
    </source>
</evidence>
<name>A0ABS4TAG0_9PSEU</name>
<dbReference type="RefSeq" id="WP_209635747.1">
    <property type="nucleotide sequence ID" value="NZ_JAGINW010000001.1"/>
</dbReference>
<reference evidence="2 3" key="1">
    <citation type="submission" date="2021-03" db="EMBL/GenBank/DDBJ databases">
        <title>Sequencing the genomes of 1000 actinobacteria strains.</title>
        <authorList>
            <person name="Klenk H.-P."/>
        </authorList>
    </citation>
    <scope>NUCLEOTIDE SEQUENCE [LARGE SCALE GENOMIC DNA]</scope>
    <source>
        <strain evidence="2 3">DSM 46670</strain>
    </source>
</reference>
<dbReference type="Proteomes" id="UP001519332">
    <property type="component" value="Unassembled WGS sequence"/>
</dbReference>
<dbReference type="InterPro" id="IPR047806">
    <property type="entry name" value="IHF_actinobact"/>
</dbReference>
<dbReference type="NCBIfam" id="NF041260">
    <property type="entry name" value="actino_IHF"/>
    <property type="match status" value="1"/>
</dbReference>
<comment type="caution">
    <text evidence="2">The sequence shown here is derived from an EMBL/GenBank/DDBJ whole genome shotgun (WGS) entry which is preliminary data.</text>
</comment>
<gene>
    <name evidence="2" type="ORF">JOF56_001480</name>
</gene>
<evidence type="ECO:0000313" key="3">
    <source>
        <dbReference type="Proteomes" id="UP001519332"/>
    </source>
</evidence>
<organism evidence="2 3">
    <name type="scientific">Kibdelosporangium banguiense</name>
    <dbReference type="NCBI Taxonomy" id="1365924"/>
    <lineage>
        <taxon>Bacteria</taxon>
        <taxon>Bacillati</taxon>
        <taxon>Actinomycetota</taxon>
        <taxon>Actinomycetes</taxon>
        <taxon>Pseudonocardiales</taxon>
        <taxon>Pseudonocardiaceae</taxon>
        <taxon>Kibdelosporangium</taxon>
    </lineage>
</organism>
<sequence>MALPTLTPEQRAEALAKAAEARKARSELLASIKAGTTTIDKVLAKAKEDKTIGKTKVKQLLMAVPGLGAVKVTNLLEKAGIDEARRAAGLGDRQRTALIDALK</sequence>
<keyword evidence="3" id="KW-1185">Reference proteome</keyword>
<feature type="domain" description="Integration host factor-like helix-two turn-helix" evidence="1">
    <location>
        <begin position="32"/>
        <end position="100"/>
    </location>
</feature>
<dbReference type="InterPro" id="IPR055201">
    <property type="entry name" value="IHF-like_H2TH"/>
</dbReference>
<dbReference type="Pfam" id="PF22525">
    <property type="entry name" value="H2TH_5"/>
    <property type="match status" value="1"/>
</dbReference>
<evidence type="ECO:0000259" key="1">
    <source>
        <dbReference type="Pfam" id="PF22525"/>
    </source>
</evidence>
<accession>A0ABS4TAG0</accession>
<dbReference type="SUPFAM" id="SSF46946">
    <property type="entry name" value="S13-like H2TH domain"/>
    <property type="match status" value="1"/>
</dbReference>
<dbReference type="InterPro" id="IPR010979">
    <property type="entry name" value="Ribosomal_uS13-like_H2TH"/>
</dbReference>
<dbReference type="EMBL" id="JAGINW010000001">
    <property type="protein sequence ID" value="MBP2321095.1"/>
    <property type="molecule type" value="Genomic_DNA"/>
</dbReference>